<dbReference type="PANTHER" id="PTHR43718:SF2">
    <property type="entry name" value="LON PROTEASE HOMOLOG, MITOCHONDRIAL"/>
    <property type="match status" value="1"/>
</dbReference>
<sequence>MSLMSSGGQGTMANSASGSESAPASSSSSGGGFPTVAADSGAERFSSIYALPLLRKPCFPGYYQILQVQDSEVWDFLIQNKSDPKAMWVAAFLTKEQQVTAEETASLATLRRDAGVVKSVEDLHETGTLLQILNFNPHSTIKGGQMIVLPYKRVKLTGLADPQPEVGLFPANPRPHGDASSSSQHTHTHAAGTGAGAGGGTEGQKPSSSPSSQSGSSSAFGPASSGAAAEGPQQSEQRQTKPQVKEGENEREKAVTEGSEATHTADAMSEEAGQTKTRGGGAGSAGIGEGAPTETGGRLAETSEGGATPIPPPILPRTAPLFYVTIDTFPDQAGVRYDQFGDKHEITAVHQEIIVNMKELLKTSYYYREHFEQVVKFYNLDYPSKLADLVSGMSMGSREELQRVLAEEDLFTRLKLVLQLMKNDLEFARLQLKVNQEVEEKVSKDQRRYMLMEQLKTIKRELGLEKDEKSTIIQV</sequence>
<proteinExistence type="predicted"/>
<reference evidence="3" key="1">
    <citation type="submission" date="2014-11" db="EMBL/GenBank/DDBJ databases">
        <authorList>
            <person name="Otto D Thomas"/>
            <person name="Naeem Raeece"/>
        </authorList>
    </citation>
    <scope>NUCLEOTIDE SEQUENCE</scope>
</reference>
<dbReference type="InterPro" id="IPR003111">
    <property type="entry name" value="Lon_prtase_N"/>
</dbReference>
<protein>
    <recommendedName>
        <fullName evidence="2">Lon N-terminal domain-containing protein</fullName>
    </recommendedName>
</protein>
<dbReference type="GO" id="GO:0007005">
    <property type="term" value="P:mitochondrion organization"/>
    <property type="evidence" value="ECO:0007669"/>
    <property type="project" value="TreeGrafter"/>
</dbReference>
<dbReference type="Gene3D" id="1.20.58.1480">
    <property type="match status" value="1"/>
</dbReference>
<dbReference type="InterPro" id="IPR027065">
    <property type="entry name" value="Lon_Prtase"/>
</dbReference>
<name>A0A0G4HC30_9ALVE</name>
<dbReference type="GO" id="GO:0005524">
    <property type="term" value="F:ATP binding"/>
    <property type="evidence" value="ECO:0007669"/>
    <property type="project" value="InterPro"/>
</dbReference>
<feature type="compositionally biased region" description="Basic and acidic residues" evidence="1">
    <location>
        <begin position="243"/>
        <end position="255"/>
    </location>
</feature>
<dbReference type="PROSITE" id="PS51787">
    <property type="entry name" value="LON_N"/>
    <property type="match status" value="1"/>
</dbReference>
<dbReference type="GO" id="GO:0006515">
    <property type="term" value="P:protein quality control for misfolded or incompletely synthesized proteins"/>
    <property type="evidence" value="ECO:0007669"/>
    <property type="project" value="TreeGrafter"/>
</dbReference>
<feature type="region of interest" description="Disordered" evidence="1">
    <location>
        <begin position="1"/>
        <end position="33"/>
    </location>
</feature>
<dbReference type="Pfam" id="PF02190">
    <property type="entry name" value="LON_substr_bdg"/>
    <property type="match status" value="1"/>
</dbReference>
<evidence type="ECO:0000313" key="3">
    <source>
        <dbReference type="EMBL" id="CEM41564.1"/>
    </source>
</evidence>
<dbReference type="SMART" id="SM00464">
    <property type="entry name" value="LON"/>
    <property type="match status" value="1"/>
</dbReference>
<dbReference type="GO" id="GO:0004176">
    <property type="term" value="F:ATP-dependent peptidase activity"/>
    <property type="evidence" value="ECO:0007669"/>
    <property type="project" value="InterPro"/>
</dbReference>
<dbReference type="AlphaFoldDB" id="A0A0G4HC30"/>
<feature type="compositionally biased region" description="Gly residues" evidence="1">
    <location>
        <begin position="193"/>
        <end position="202"/>
    </location>
</feature>
<dbReference type="GO" id="GO:0003697">
    <property type="term" value="F:single-stranded DNA binding"/>
    <property type="evidence" value="ECO:0007669"/>
    <property type="project" value="TreeGrafter"/>
</dbReference>
<dbReference type="GO" id="GO:0005759">
    <property type="term" value="C:mitochondrial matrix"/>
    <property type="evidence" value="ECO:0007669"/>
    <property type="project" value="TreeGrafter"/>
</dbReference>
<feature type="non-terminal residue" evidence="3">
    <location>
        <position position="475"/>
    </location>
</feature>
<dbReference type="GO" id="GO:0051131">
    <property type="term" value="P:chaperone-mediated protein complex assembly"/>
    <property type="evidence" value="ECO:0007669"/>
    <property type="project" value="TreeGrafter"/>
</dbReference>
<feature type="compositionally biased region" description="Low complexity" evidence="1">
    <location>
        <begin position="13"/>
        <end position="28"/>
    </location>
</feature>
<evidence type="ECO:0000256" key="1">
    <source>
        <dbReference type="SAM" id="MobiDB-lite"/>
    </source>
</evidence>
<feature type="region of interest" description="Disordered" evidence="1">
    <location>
        <begin position="165"/>
        <end position="314"/>
    </location>
</feature>
<organism evidence="3">
    <name type="scientific">Chromera velia CCMP2878</name>
    <dbReference type="NCBI Taxonomy" id="1169474"/>
    <lineage>
        <taxon>Eukaryota</taxon>
        <taxon>Sar</taxon>
        <taxon>Alveolata</taxon>
        <taxon>Colpodellida</taxon>
        <taxon>Chromeraceae</taxon>
        <taxon>Chromera</taxon>
    </lineage>
</organism>
<gene>
    <name evidence="3" type="ORF">Cvel_26106</name>
</gene>
<feature type="domain" description="Lon N-terminal" evidence="2">
    <location>
        <begin position="48"/>
        <end position="425"/>
    </location>
</feature>
<evidence type="ECO:0000259" key="2">
    <source>
        <dbReference type="PROSITE" id="PS51787"/>
    </source>
</evidence>
<feature type="compositionally biased region" description="Low complexity" evidence="1">
    <location>
        <begin position="203"/>
        <end position="235"/>
    </location>
</feature>
<accession>A0A0G4HC30</accession>
<feature type="compositionally biased region" description="Gly residues" evidence="1">
    <location>
        <begin position="278"/>
        <end position="289"/>
    </location>
</feature>
<dbReference type="PANTHER" id="PTHR43718">
    <property type="entry name" value="LON PROTEASE"/>
    <property type="match status" value="1"/>
</dbReference>
<dbReference type="GO" id="GO:0004252">
    <property type="term" value="F:serine-type endopeptidase activity"/>
    <property type="evidence" value="ECO:0007669"/>
    <property type="project" value="InterPro"/>
</dbReference>
<dbReference type="EMBL" id="CDMZ01002261">
    <property type="protein sequence ID" value="CEM41564.1"/>
    <property type="molecule type" value="Genomic_DNA"/>
</dbReference>